<dbReference type="OMA" id="REPWRSK"/>
<evidence type="ECO:0000256" key="2">
    <source>
        <dbReference type="SAM" id="MobiDB-lite"/>
    </source>
</evidence>
<dbReference type="AlphaFoldDB" id="A0A8T2L9W6"/>
<accession>A0A8T2L9W6</accession>
<feature type="coiled-coil region" evidence="1">
    <location>
        <begin position="22"/>
        <end position="87"/>
    </location>
</feature>
<dbReference type="GO" id="GO:0005814">
    <property type="term" value="C:centriole"/>
    <property type="evidence" value="ECO:0007669"/>
    <property type="project" value="TreeGrafter"/>
</dbReference>
<dbReference type="Proteomes" id="UP000752171">
    <property type="component" value="Unassembled WGS sequence"/>
</dbReference>
<dbReference type="PANTHER" id="PTHR21553:SF26">
    <property type="entry name" value="ALMS MOTIF DOMAIN-CONTAINING PROTEIN"/>
    <property type="match status" value="1"/>
</dbReference>
<feature type="compositionally biased region" description="Polar residues" evidence="2">
    <location>
        <begin position="420"/>
        <end position="432"/>
    </location>
</feature>
<dbReference type="CTD" id="85459"/>
<protein>
    <submittedName>
        <fullName evidence="3">Centrosomal protein of 295 kDa-like</fullName>
    </submittedName>
</protein>
<evidence type="ECO:0000313" key="4">
    <source>
        <dbReference type="Proteomes" id="UP000752171"/>
    </source>
</evidence>
<comment type="caution">
    <text evidence="3">The sequence shown here is derived from an EMBL/GenBank/DDBJ whole genome shotgun (WGS) entry which is preliminary data.</text>
</comment>
<sequence length="501" mass="57843">MEKRPAAPRPALSPNEEAQFVREELERRRKVRVQQVREQERKIAQQVRRELQERKEKELNNLSVKLRHEWKNQRREKLQSLEKLYQESIQDVGQSYRSAKHAEPDWNALSRIAQENEERATRRHHQALQALASRREKEAQCRWQIEARKKALTEEKKRAAKVASLPQPSPNPVESIGIQTPLPNMATVQGFAFTYCHISETSVDNNADVAQSNPQERAILEAQRLDELAGQKARNEQEQLEMARLRGGHALQKEKVSQASARLLCELEHLQQADLQERKQVVYNVSEQAFQPFHRHEERQRELEIAFQDLYSTGRERRDEFLLVPEPLPTGNDEDLDVSLESTPCENTVEGEQSTSLVGEPVVNSGQTAVKRLLERIRSQREQLSCRELPPGQGRAAPGNSSIETGSLTIPSLQEDKSSENGPTVSEESISNGSMLPVEEQFTETKRRLWEWEQFRQQEEQLSFLHQLEEERCSLEVQLREAQLYSETPQNAVKVHYGRDV</sequence>
<feature type="compositionally biased region" description="Polar residues" evidence="2">
    <location>
        <begin position="399"/>
        <end position="412"/>
    </location>
</feature>
<dbReference type="GO" id="GO:0005813">
    <property type="term" value="C:centrosome"/>
    <property type="evidence" value="ECO:0007669"/>
    <property type="project" value="TreeGrafter"/>
</dbReference>
<proteinExistence type="predicted"/>
<keyword evidence="1" id="KW-0175">Coiled coil</keyword>
<feature type="region of interest" description="Disordered" evidence="2">
    <location>
        <begin position="387"/>
        <end position="432"/>
    </location>
</feature>
<evidence type="ECO:0000313" key="3">
    <source>
        <dbReference type="EMBL" id="KAG9268453.1"/>
    </source>
</evidence>
<gene>
    <name evidence="3" type="primary">CEP295</name>
    <name evidence="3" type="ORF">AMEX_G17430</name>
</gene>
<dbReference type="EMBL" id="JAICCE010000014">
    <property type="protein sequence ID" value="KAG9268453.1"/>
    <property type="molecule type" value="Genomic_DNA"/>
</dbReference>
<dbReference type="PANTHER" id="PTHR21553">
    <property type="entry name" value="ALMS1-RELATED"/>
    <property type="match status" value="1"/>
</dbReference>
<reference evidence="3 4" key="1">
    <citation type="submission" date="2021-07" db="EMBL/GenBank/DDBJ databases">
        <authorList>
            <person name="Imarazene B."/>
            <person name="Zahm M."/>
            <person name="Klopp C."/>
            <person name="Cabau C."/>
            <person name="Beille S."/>
            <person name="Jouanno E."/>
            <person name="Castinel A."/>
            <person name="Lluch J."/>
            <person name="Gil L."/>
            <person name="Kuchtly C."/>
            <person name="Lopez Roques C."/>
            <person name="Donnadieu C."/>
            <person name="Parrinello H."/>
            <person name="Journot L."/>
            <person name="Du K."/>
            <person name="Schartl M."/>
            <person name="Retaux S."/>
            <person name="Guiguen Y."/>
        </authorList>
    </citation>
    <scope>NUCLEOTIDE SEQUENCE [LARGE SCALE GENOMIC DNA]</scope>
    <source>
        <strain evidence="3">Pach_M1</strain>
        <tissue evidence="3">Testis</tissue>
    </source>
</reference>
<dbReference type="GO" id="GO:0005829">
    <property type="term" value="C:cytosol"/>
    <property type="evidence" value="ECO:0007669"/>
    <property type="project" value="TreeGrafter"/>
</dbReference>
<dbReference type="GeneID" id="103039784"/>
<organism evidence="3 4">
    <name type="scientific">Astyanax mexicanus</name>
    <name type="common">Blind cave fish</name>
    <name type="synonym">Astyanax fasciatus mexicanus</name>
    <dbReference type="NCBI Taxonomy" id="7994"/>
    <lineage>
        <taxon>Eukaryota</taxon>
        <taxon>Metazoa</taxon>
        <taxon>Chordata</taxon>
        <taxon>Craniata</taxon>
        <taxon>Vertebrata</taxon>
        <taxon>Euteleostomi</taxon>
        <taxon>Actinopterygii</taxon>
        <taxon>Neopterygii</taxon>
        <taxon>Teleostei</taxon>
        <taxon>Ostariophysi</taxon>
        <taxon>Characiformes</taxon>
        <taxon>Characoidei</taxon>
        <taxon>Acestrorhamphidae</taxon>
        <taxon>Acestrorhamphinae</taxon>
        <taxon>Astyanax</taxon>
    </lineage>
</organism>
<evidence type="ECO:0000256" key="1">
    <source>
        <dbReference type="SAM" id="Coils"/>
    </source>
</evidence>
<dbReference type="GO" id="GO:0046599">
    <property type="term" value="P:regulation of centriole replication"/>
    <property type="evidence" value="ECO:0007669"/>
    <property type="project" value="TreeGrafter"/>
</dbReference>
<dbReference type="KEGG" id="amex:103039784"/>
<name>A0A8T2L9W6_ASTMX</name>